<evidence type="ECO:0000313" key="2">
    <source>
        <dbReference type="Proteomes" id="UP000319927"/>
    </source>
</evidence>
<sequence>MPLFFSIVYASMTYCPKMSMHLSLRRPGGARPLQV</sequence>
<dbReference type="EMBL" id="VIXA01000001">
    <property type="protein sequence ID" value="TWG28161.1"/>
    <property type="molecule type" value="Genomic_DNA"/>
</dbReference>
<evidence type="ECO:0000313" key="1">
    <source>
        <dbReference type="EMBL" id="TWG28161.1"/>
    </source>
</evidence>
<proteinExistence type="predicted"/>
<comment type="caution">
    <text evidence="1">The sequence shown here is derived from an EMBL/GenBank/DDBJ whole genome shotgun (WGS) entry which is preliminary data.</text>
</comment>
<dbReference type="Proteomes" id="UP000319927">
    <property type="component" value="Unassembled WGS sequence"/>
</dbReference>
<dbReference type="AlphaFoldDB" id="A0A561WWE2"/>
<keyword evidence="2" id="KW-1185">Reference proteome</keyword>
<organism evidence="1 2">
    <name type="scientific">Micromonospora palomenae</name>
    <dbReference type="NCBI Taxonomy" id="1461247"/>
    <lineage>
        <taxon>Bacteria</taxon>
        <taxon>Bacillati</taxon>
        <taxon>Actinomycetota</taxon>
        <taxon>Actinomycetes</taxon>
        <taxon>Micromonosporales</taxon>
        <taxon>Micromonosporaceae</taxon>
        <taxon>Micromonospora</taxon>
    </lineage>
</organism>
<gene>
    <name evidence="1" type="ORF">FHX75_111312</name>
</gene>
<protein>
    <submittedName>
        <fullName evidence="1">Uncharacterized protein</fullName>
    </submittedName>
</protein>
<reference evidence="1 2" key="1">
    <citation type="submission" date="2019-06" db="EMBL/GenBank/DDBJ databases">
        <title>Sequencing the genomes of 1000 actinobacteria strains.</title>
        <authorList>
            <person name="Klenk H.-P."/>
        </authorList>
    </citation>
    <scope>NUCLEOTIDE SEQUENCE [LARGE SCALE GENOMIC DNA]</scope>
    <source>
        <strain evidence="1 2">DSM 102131</strain>
    </source>
</reference>
<name>A0A561WWE2_9ACTN</name>
<accession>A0A561WWE2</accession>